<evidence type="ECO:0000313" key="3">
    <source>
        <dbReference type="Proteomes" id="UP001501734"/>
    </source>
</evidence>
<dbReference type="Gene3D" id="3.30.420.40">
    <property type="match status" value="2"/>
</dbReference>
<evidence type="ECO:0000313" key="2">
    <source>
        <dbReference type="EMBL" id="GAA4073514.1"/>
    </source>
</evidence>
<sequence length="231" mass="25351">MTILAIDTSSEILAIALAQEGKVIAEYSSLSKNKHSKRLMPAVVQLLKSVDIKPKDLKKIVVAKGPGSYTGVRIGLSTAKTLAWTLKIPVVGLSSLEALTLQAQGRNTLICPFFDARRELVYTGLYDQNGQSIIDDQNCLMSDWLEELAKIDQPIIFISPDLDSFKETITDRLGERAIFIAEGLNTTRPGLLALSGAQGKEEDVHQLVPSYLRLVEAEVNWLANQGEQSNE</sequence>
<dbReference type="Pfam" id="PF00814">
    <property type="entry name" value="TsaD"/>
    <property type="match status" value="1"/>
</dbReference>
<dbReference type="PANTHER" id="PTHR11735:SF11">
    <property type="entry name" value="TRNA THREONYLCARBAMOYLADENOSINE BIOSYNTHESIS PROTEIN TSAB"/>
    <property type="match status" value="1"/>
</dbReference>
<gene>
    <name evidence="2" type="primary">tsaB</name>
    <name evidence="2" type="ORF">GCM10022410_18530</name>
</gene>
<proteinExistence type="predicted"/>
<dbReference type="InterPro" id="IPR043129">
    <property type="entry name" value="ATPase_NBD"/>
</dbReference>
<accession>A0ABP7VTY5</accession>
<dbReference type="PANTHER" id="PTHR11735">
    <property type="entry name" value="TRNA N6-ADENOSINE THREONYLCARBAMOYLTRANSFERASE"/>
    <property type="match status" value="1"/>
</dbReference>
<dbReference type="InterPro" id="IPR000905">
    <property type="entry name" value="Gcp-like_dom"/>
</dbReference>
<reference evidence="3" key="1">
    <citation type="journal article" date="2019" name="Int. J. Syst. Evol. Microbiol.">
        <title>The Global Catalogue of Microorganisms (GCM) 10K type strain sequencing project: providing services to taxonomists for standard genome sequencing and annotation.</title>
        <authorList>
            <consortium name="The Broad Institute Genomics Platform"/>
            <consortium name="The Broad Institute Genome Sequencing Center for Infectious Disease"/>
            <person name="Wu L."/>
            <person name="Ma J."/>
        </authorList>
    </citation>
    <scope>NUCLEOTIDE SEQUENCE [LARGE SCALE GENOMIC DNA]</scope>
    <source>
        <strain evidence="3">JCM 17250</strain>
    </source>
</reference>
<dbReference type="SUPFAM" id="SSF53067">
    <property type="entry name" value="Actin-like ATPase domain"/>
    <property type="match status" value="2"/>
</dbReference>
<evidence type="ECO:0000259" key="1">
    <source>
        <dbReference type="Pfam" id="PF00814"/>
    </source>
</evidence>
<organism evidence="2 3">
    <name type="scientific">Amphibacillus indicireducens</name>
    <dbReference type="NCBI Taxonomy" id="1076330"/>
    <lineage>
        <taxon>Bacteria</taxon>
        <taxon>Bacillati</taxon>
        <taxon>Bacillota</taxon>
        <taxon>Bacilli</taxon>
        <taxon>Bacillales</taxon>
        <taxon>Bacillaceae</taxon>
        <taxon>Amphibacillus</taxon>
    </lineage>
</organism>
<dbReference type="NCBIfam" id="TIGR03725">
    <property type="entry name" value="T6A_YeaZ"/>
    <property type="match status" value="1"/>
</dbReference>
<protein>
    <submittedName>
        <fullName evidence="2">tRNA (Adenosine(37)-N6)-threonylcarbamoyltransferase complex dimerization subunit type 1 TsaB</fullName>
    </submittedName>
</protein>
<keyword evidence="3" id="KW-1185">Reference proteome</keyword>
<feature type="domain" description="Gcp-like" evidence="1">
    <location>
        <begin position="31"/>
        <end position="221"/>
    </location>
</feature>
<name>A0ABP7VTY5_9BACI</name>
<dbReference type="CDD" id="cd24032">
    <property type="entry name" value="ASKHA_NBD_TsaB"/>
    <property type="match status" value="1"/>
</dbReference>
<dbReference type="EMBL" id="BAABDL010000100">
    <property type="protein sequence ID" value="GAA4073514.1"/>
    <property type="molecule type" value="Genomic_DNA"/>
</dbReference>
<dbReference type="RefSeq" id="WP_344912499.1">
    <property type="nucleotide sequence ID" value="NZ_BAABDL010000100.1"/>
</dbReference>
<dbReference type="InterPro" id="IPR022496">
    <property type="entry name" value="T6A_TsaB"/>
</dbReference>
<comment type="caution">
    <text evidence="2">The sequence shown here is derived from an EMBL/GenBank/DDBJ whole genome shotgun (WGS) entry which is preliminary data.</text>
</comment>
<dbReference type="Proteomes" id="UP001501734">
    <property type="component" value="Unassembled WGS sequence"/>
</dbReference>